<dbReference type="SUPFAM" id="SSF55073">
    <property type="entry name" value="Nucleotide cyclase"/>
    <property type="match status" value="1"/>
</dbReference>
<comment type="caution">
    <text evidence="6">The sequence shown here is derived from an EMBL/GenBank/DDBJ whole genome shotgun (WGS) entry which is preliminary data.</text>
</comment>
<reference evidence="6 7" key="1">
    <citation type="submission" date="2019-10" db="EMBL/GenBank/DDBJ databases">
        <title>Extracellular Electron Transfer in a Candidatus Methanoperedens spp. Enrichment Culture.</title>
        <authorList>
            <person name="Berger S."/>
            <person name="Rangel Shaw D."/>
            <person name="Berben T."/>
            <person name="In 'T Zandt M."/>
            <person name="Frank J."/>
            <person name="Reimann J."/>
            <person name="Jetten M.S.M."/>
            <person name="Welte C.U."/>
        </authorList>
    </citation>
    <scope>NUCLEOTIDE SEQUENCE [LARGE SCALE GENOMIC DNA]</scope>
    <source>
        <strain evidence="6">SB12</strain>
    </source>
</reference>
<feature type="domain" description="Guanylate cyclase" evidence="5">
    <location>
        <begin position="176"/>
        <end position="304"/>
    </location>
</feature>
<dbReference type="Proteomes" id="UP000460298">
    <property type="component" value="Unassembled WGS sequence"/>
</dbReference>
<evidence type="ECO:0000256" key="1">
    <source>
        <dbReference type="ARBA" id="ARBA00022553"/>
    </source>
</evidence>
<proteinExistence type="predicted"/>
<feature type="coiled-coil region" evidence="3">
    <location>
        <begin position="123"/>
        <end position="153"/>
    </location>
</feature>
<dbReference type="GO" id="GO:0004016">
    <property type="term" value="F:adenylate cyclase activity"/>
    <property type="evidence" value="ECO:0007669"/>
    <property type="project" value="UniProtKB-ARBA"/>
</dbReference>
<feature type="modified residue" description="4-aspartylphosphate" evidence="2">
    <location>
        <position position="57"/>
    </location>
</feature>
<dbReference type="InterPro" id="IPR011006">
    <property type="entry name" value="CheY-like_superfamily"/>
</dbReference>
<dbReference type="PROSITE" id="PS50125">
    <property type="entry name" value="GUANYLATE_CYCLASE_2"/>
    <property type="match status" value="1"/>
</dbReference>
<gene>
    <name evidence="6" type="ORF">F9K24_13290</name>
</gene>
<dbReference type="CDD" id="cd07302">
    <property type="entry name" value="CHD"/>
    <property type="match status" value="1"/>
</dbReference>
<dbReference type="RefSeq" id="WP_002774639.1">
    <property type="nucleotide sequence ID" value="NZ_JQDG01000018.1"/>
</dbReference>
<name>A0A833LXW4_9LEPT</name>
<dbReference type="PROSITE" id="PS50110">
    <property type="entry name" value="RESPONSE_REGULATORY"/>
    <property type="match status" value="1"/>
</dbReference>
<dbReference type="InterPro" id="IPR001054">
    <property type="entry name" value="A/G_cyclase"/>
</dbReference>
<dbReference type="EMBL" id="WBUI01000013">
    <property type="protein sequence ID" value="KAB2931566.1"/>
    <property type="molecule type" value="Genomic_DNA"/>
</dbReference>
<dbReference type="Gene3D" id="3.30.70.1230">
    <property type="entry name" value="Nucleotide cyclase"/>
    <property type="match status" value="1"/>
</dbReference>
<dbReference type="CDD" id="cd17574">
    <property type="entry name" value="REC_OmpR"/>
    <property type="match status" value="1"/>
</dbReference>
<evidence type="ECO:0000313" key="7">
    <source>
        <dbReference type="Proteomes" id="UP000460298"/>
    </source>
</evidence>
<feature type="domain" description="Response regulatory" evidence="4">
    <location>
        <begin position="8"/>
        <end position="124"/>
    </location>
</feature>
<dbReference type="InterPro" id="IPR050595">
    <property type="entry name" value="Bact_response_regulator"/>
</dbReference>
<keyword evidence="3" id="KW-0175">Coiled coil</keyword>
<dbReference type="Pfam" id="PF00211">
    <property type="entry name" value="Guanylate_cyc"/>
    <property type="match status" value="1"/>
</dbReference>
<keyword evidence="1 2" id="KW-0597">Phosphoprotein</keyword>
<evidence type="ECO:0000256" key="2">
    <source>
        <dbReference type="PROSITE-ProRule" id="PRU00169"/>
    </source>
</evidence>
<evidence type="ECO:0000259" key="5">
    <source>
        <dbReference type="PROSITE" id="PS50125"/>
    </source>
</evidence>
<dbReference type="PANTHER" id="PTHR44591:SF3">
    <property type="entry name" value="RESPONSE REGULATORY DOMAIN-CONTAINING PROTEIN"/>
    <property type="match status" value="1"/>
</dbReference>
<dbReference type="AlphaFoldDB" id="A0A833LXW4"/>
<dbReference type="InterPro" id="IPR029787">
    <property type="entry name" value="Nucleotide_cyclase"/>
</dbReference>
<evidence type="ECO:0000256" key="3">
    <source>
        <dbReference type="SAM" id="Coils"/>
    </source>
</evidence>
<organism evidence="6 7">
    <name type="scientific">Leptonema illini</name>
    <dbReference type="NCBI Taxonomy" id="183"/>
    <lineage>
        <taxon>Bacteria</taxon>
        <taxon>Pseudomonadati</taxon>
        <taxon>Spirochaetota</taxon>
        <taxon>Spirochaetia</taxon>
        <taxon>Leptospirales</taxon>
        <taxon>Leptospiraceae</taxon>
        <taxon>Leptonema</taxon>
    </lineage>
</organism>
<dbReference type="Gene3D" id="3.40.50.2300">
    <property type="match status" value="1"/>
</dbReference>
<evidence type="ECO:0000313" key="6">
    <source>
        <dbReference type="EMBL" id="KAB2931566.1"/>
    </source>
</evidence>
<accession>A0A833LXW4</accession>
<sequence length="386" mass="43519">MSTRRPHRILIVEDDETQAQMLRHFIAMWGYEIQVAMTGEDAISALDTYQPDLVLLDLYLPGIPGLDVLKQIREKSKLQDIPVFVVSADDSEEIKIVSMSSGASEFLSKPVVMADLVMKIQTALELLESRRTIEELNRKLEKEKKRLLRYFSEDLVEKILTEEIPAELGGDIVPASVMFFDIRGSTPMAEKMGPKNYATFISDLFADIMDIIFANRGSVNELLGDGILATFGCPVPTDDDAFNAIRTAVDIRTYVQNFNSMVVDKIGYGIGIATGRIFAGNIGSIRRMKYAVMGDPVNAAARIQDMTKELNAPILFDHHSFQPIRNRVRAHSHGHFKLRGKEEVIEILSLDERHPFIDKKLDTEDEPAPQSGLFQMFHERDRFIDG</sequence>
<dbReference type="GO" id="GO:0009190">
    <property type="term" value="P:cyclic nucleotide biosynthetic process"/>
    <property type="evidence" value="ECO:0007669"/>
    <property type="project" value="InterPro"/>
</dbReference>
<protein>
    <submittedName>
        <fullName evidence="6">Adenylate/guanylate cyclase domain-containing response regulator</fullName>
    </submittedName>
</protein>
<dbReference type="SMART" id="SM00448">
    <property type="entry name" value="REC"/>
    <property type="match status" value="1"/>
</dbReference>
<dbReference type="InterPro" id="IPR001789">
    <property type="entry name" value="Sig_transdc_resp-reg_receiver"/>
</dbReference>
<dbReference type="OrthoDB" id="9806704at2"/>
<dbReference type="SMART" id="SM00044">
    <property type="entry name" value="CYCc"/>
    <property type="match status" value="1"/>
</dbReference>
<dbReference type="PANTHER" id="PTHR44591">
    <property type="entry name" value="STRESS RESPONSE REGULATOR PROTEIN 1"/>
    <property type="match status" value="1"/>
</dbReference>
<dbReference type="Pfam" id="PF00072">
    <property type="entry name" value="Response_reg"/>
    <property type="match status" value="1"/>
</dbReference>
<dbReference type="SUPFAM" id="SSF52172">
    <property type="entry name" value="CheY-like"/>
    <property type="match status" value="1"/>
</dbReference>
<evidence type="ECO:0000259" key="4">
    <source>
        <dbReference type="PROSITE" id="PS50110"/>
    </source>
</evidence>
<dbReference type="GO" id="GO:0000160">
    <property type="term" value="P:phosphorelay signal transduction system"/>
    <property type="evidence" value="ECO:0007669"/>
    <property type="project" value="InterPro"/>
</dbReference>